<keyword evidence="1" id="KW-1133">Transmembrane helix</keyword>
<reference evidence="2 3" key="1">
    <citation type="submission" date="2019-05" db="EMBL/GenBank/DDBJ databases">
        <title>Another draft genome of Portunus trituberculatus and its Hox gene families provides insights of decapod evolution.</title>
        <authorList>
            <person name="Jeong J.-H."/>
            <person name="Song I."/>
            <person name="Kim S."/>
            <person name="Choi T."/>
            <person name="Kim D."/>
            <person name="Ryu S."/>
            <person name="Kim W."/>
        </authorList>
    </citation>
    <scope>NUCLEOTIDE SEQUENCE [LARGE SCALE GENOMIC DNA]</scope>
    <source>
        <tissue evidence="2">Muscle</tissue>
    </source>
</reference>
<protein>
    <submittedName>
        <fullName evidence="2">Uncharacterized protein</fullName>
    </submittedName>
</protein>
<gene>
    <name evidence="2" type="ORF">E2C01_082180</name>
</gene>
<keyword evidence="3" id="KW-1185">Reference proteome</keyword>
<evidence type="ECO:0000313" key="3">
    <source>
        <dbReference type="Proteomes" id="UP000324222"/>
    </source>
</evidence>
<keyword evidence="1" id="KW-0812">Transmembrane</keyword>
<keyword evidence="1" id="KW-0472">Membrane</keyword>
<accession>A0A5B7IP91</accession>
<evidence type="ECO:0000313" key="2">
    <source>
        <dbReference type="EMBL" id="MPC87321.1"/>
    </source>
</evidence>
<name>A0A5B7IP91_PORTR</name>
<comment type="caution">
    <text evidence="2">The sequence shown here is derived from an EMBL/GenBank/DDBJ whole genome shotgun (WGS) entry which is preliminary data.</text>
</comment>
<dbReference type="EMBL" id="VSRR010074134">
    <property type="protein sequence ID" value="MPC87321.1"/>
    <property type="molecule type" value="Genomic_DNA"/>
</dbReference>
<dbReference type="Proteomes" id="UP000324222">
    <property type="component" value="Unassembled WGS sequence"/>
</dbReference>
<dbReference type="AlphaFoldDB" id="A0A5B7IP91"/>
<organism evidence="2 3">
    <name type="scientific">Portunus trituberculatus</name>
    <name type="common">Swimming crab</name>
    <name type="synonym">Neptunus trituberculatus</name>
    <dbReference type="NCBI Taxonomy" id="210409"/>
    <lineage>
        <taxon>Eukaryota</taxon>
        <taxon>Metazoa</taxon>
        <taxon>Ecdysozoa</taxon>
        <taxon>Arthropoda</taxon>
        <taxon>Crustacea</taxon>
        <taxon>Multicrustacea</taxon>
        <taxon>Malacostraca</taxon>
        <taxon>Eumalacostraca</taxon>
        <taxon>Eucarida</taxon>
        <taxon>Decapoda</taxon>
        <taxon>Pleocyemata</taxon>
        <taxon>Brachyura</taxon>
        <taxon>Eubrachyura</taxon>
        <taxon>Portunoidea</taxon>
        <taxon>Portunidae</taxon>
        <taxon>Portuninae</taxon>
        <taxon>Portunus</taxon>
    </lineage>
</organism>
<evidence type="ECO:0000256" key="1">
    <source>
        <dbReference type="SAM" id="Phobius"/>
    </source>
</evidence>
<proteinExistence type="predicted"/>
<feature type="transmembrane region" description="Helical" evidence="1">
    <location>
        <begin position="7"/>
        <end position="27"/>
    </location>
</feature>
<sequence>MRRAVGVAHCGGRAAVAAVMVVVIVVVGLSRKFFPVLVSARLPHLFCLLTWRRRACHRGRVAHSQQLRWWRWCPECLNDSPASSQHQALSHLSPCPSAPYHANTSTSHPLGSNIHFIYLLIFRWMCFRKRAPREASPAKARQPRSGGGLTWE</sequence>